<sequence>MEYKILNIANKYIFSTELLNKRLNKDNKQYSIIYGTYKEEKNLEYKISDNKIHIVYAGTFSIQKGGAFSAIESAAYLPSNYHMHIIGFGNNDEKSKLLNRINELSEVTKATITYDGLLSGEEYIKFMQKCDIGLSTQNPDSIYNLTSFPSKILSYMANGLRVVTIRIKAVELSAIGNSVFYYEEQTPKAIAETIMSIDLNKPYNSRKLIKMLDGAFVNSIRKLFKP</sequence>
<dbReference type="EMBL" id="VSSQ01007725">
    <property type="protein sequence ID" value="MPM36796.1"/>
    <property type="molecule type" value="Genomic_DNA"/>
</dbReference>
<accession>A0A644Z7I7</accession>
<dbReference type="Pfam" id="PF13692">
    <property type="entry name" value="Glyco_trans_1_4"/>
    <property type="match status" value="1"/>
</dbReference>
<organism evidence="1">
    <name type="scientific">bioreactor metagenome</name>
    <dbReference type="NCBI Taxonomy" id="1076179"/>
    <lineage>
        <taxon>unclassified sequences</taxon>
        <taxon>metagenomes</taxon>
        <taxon>ecological metagenomes</taxon>
    </lineage>
</organism>
<evidence type="ECO:0000313" key="1">
    <source>
        <dbReference type="EMBL" id="MPM36796.1"/>
    </source>
</evidence>
<dbReference type="Gene3D" id="3.40.50.2000">
    <property type="entry name" value="Glycogen Phosphorylase B"/>
    <property type="match status" value="1"/>
</dbReference>
<protein>
    <recommendedName>
        <fullName evidence="2">Glycosyl transferase family 1 domain-containing protein</fullName>
    </recommendedName>
</protein>
<name>A0A644Z7I7_9ZZZZ</name>
<dbReference type="SUPFAM" id="SSF53756">
    <property type="entry name" value="UDP-Glycosyltransferase/glycogen phosphorylase"/>
    <property type="match status" value="1"/>
</dbReference>
<proteinExistence type="predicted"/>
<dbReference type="AlphaFoldDB" id="A0A644Z7I7"/>
<comment type="caution">
    <text evidence="1">The sequence shown here is derived from an EMBL/GenBank/DDBJ whole genome shotgun (WGS) entry which is preliminary data.</text>
</comment>
<evidence type="ECO:0008006" key="2">
    <source>
        <dbReference type="Google" id="ProtNLM"/>
    </source>
</evidence>
<reference evidence="1" key="1">
    <citation type="submission" date="2019-08" db="EMBL/GenBank/DDBJ databases">
        <authorList>
            <person name="Kucharzyk K."/>
            <person name="Murdoch R.W."/>
            <person name="Higgins S."/>
            <person name="Loffler F."/>
        </authorList>
    </citation>
    <scope>NUCLEOTIDE SEQUENCE</scope>
</reference>
<gene>
    <name evidence="1" type="ORF">SDC9_83398</name>
</gene>